<keyword evidence="3" id="KW-1185">Reference proteome</keyword>
<dbReference type="EMBL" id="CP045121">
    <property type="protein sequence ID" value="QIN80485.1"/>
    <property type="molecule type" value="Genomic_DNA"/>
</dbReference>
<gene>
    <name evidence="2" type="ORF">GBA65_20400</name>
</gene>
<feature type="domain" description="Methyltransferase type 11" evidence="1">
    <location>
        <begin position="162"/>
        <end position="258"/>
    </location>
</feature>
<dbReference type="InterPro" id="IPR013216">
    <property type="entry name" value="Methyltransf_11"/>
</dbReference>
<accession>A0A6G8Q220</accession>
<keyword evidence="2" id="KW-0808">Transferase</keyword>
<name>A0A6G8Q220_9ACTN</name>
<dbReference type="GO" id="GO:0008757">
    <property type="term" value="F:S-adenosylmethionine-dependent methyltransferase activity"/>
    <property type="evidence" value="ECO:0007669"/>
    <property type="project" value="InterPro"/>
</dbReference>
<protein>
    <submittedName>
        <fullName evidence="2">Methyltransferase domain-containing protein</fullName>
    </submittedName>
</protein>
<evidence type="ECO:0000259" key="1">
    <source>
        <dbReference type="Pfam" id="PF08241"/>
    </source>
</evidence>
<dbReference type="Pfam" id="PF08241">
    <property type="entry name" value="Methyltransf_11"/>
    <property type="match status" value="1"/>
</dbReference>
<dbReference type="Gene3D" id="3.40.50.150">
    <property type="entry name" value="Vaccinia Virus protein VP39"/>
    <property type="match status" value="1"/>
</dbReference>
<evidence type="ECO:0000313" key="2">
    <source>
        <dbReference type="EMBL" id="QIN80485.1"/>
    </source>
</evidence>
<dbReference type="GO" id="GO:0032259">
    <property type="term" value="P:methylation"/>
    <property type="evidence" value="ECO:0007669"/>
    <property type="project" value="UniProtKB-KW"/>
</dbReference>
<dbReference type="SUPFAM" id="SSF53335">
    <property type="entry name" value="S-adenosyl-L-methionine-dependent methyltransferases"/>
    <property type="match status" value="1"/>
</dbReference>
<reference evidence="2 3" key="1">
    <citation type="submission" date="2019-10" db="EMBL/GenBank/DDBJ databases">
        <title>Rubrobacter sp nov SCSIO 52915 isolated from a deep-sea sediment in the South China Sea.</title>
        <authorList>
            <person name="Chen R.W."/>
        </authorList>
    </citation>
    <scope>NUCLEOTIDE SEQUENCE [LARGE SCALE GENOMIC DNA]</scope>
    <source>
        <strain evidence="2 3">SCSIO 52915</strain>
    </source>
</reference>
<dbReference type="AlphaFoldDB" id="A0A6G8Q220"/>
<keyword evidence="2" id="KW-0489">Methyltransferase</keyword>
<dbReference type="NCBIfam" id="NF041255">
    <property type="entry name" value="mycofact_MftM"/>
    <property type="match status" value="1"/>
</dbReference>
<dbReference type="PANTHER" id="PTHR43591">
    <property type="entry name" value="METHYLTRANSFERASE"/>
    <property type="match status" value="1"/>
</dbReference>
<organism evidence="2 3">
    <name type="scientific">Rubrobacter marinus</name>
    <dbReference type="NCBI Taxonomy" id="2653852"/>
    <lineage>
        <taxon>Bacteria</taxon>
        <taxon>Bacillati</taxon>
        <taxon>Actinomycetota</taxon>
        <taxon>Rubrobacteria</taxon>
        <taxon>Rubrobacterales</taxon>
        <taxon>Rubrobacteraceae</taxon>
        <taxon>Rubrobacter</taxon>
    </lineage>
</organism>
<sequence>MQTSGSPDAARALPSARWAHADGELFVLSEAANPGARDVLANGADRIRETSHFVVFAFGDATVVLHGLEPPEVDNDLAELVAGELVRPGRVAIPDAFERCFAGVVRSSAPDPREAWRAFYGNTLSRLREVAPGTLPEDYGPIAVFGRIYEHARRLVVGSSLLDVGTCFGFFPLMLQEAKPELEVVALDLSAPILELARDAALSQEHANPARFVQGDACDLPFADGSFDTVAALHVMEHLNPLDASRALRETCRVARRRVIVAVPMEEEADLAYDHAQSFDRERLISFGRETGWRCRFEEYLGGWVILEPS</sequence>
<dbReference type="CDD" id="cd02440">
    <property type="entry name" value="AdoMet_MTases"/>
    <property type="match status" value="1"/>
</dbReference>
<proteinExistence type="predicted"/>
<dbReference type="InterPro" id="IPR029063">
    <property type="entry name" value="SAM-dependent_MTases_sf"/>
</dbReference>
<dbReference type="KEGG" id="rmar:GBA65_20400"/>
<dbReference type="Proteomes" id="UP000502706">
    <property type="component" value="Chromosome"/>
</dbReference>
<evidence type="ECO:0000313" key="3">
    <source>
        <dbReference type="Proteomes" id="UP000502706"/>
    </source>
</evidence>